<dbReference type="AlphaFoldDB" id="A0AAW0GFQ4"/>
<gene>
    <name evidence="1" type="ORF">QCA50_005625</name>
</gene>
<keyword evidence="2" id="KW-1185">Reference proteome</keyword>
<comment type="caution">
    <text evidence="1">The sequence shown here is derived from an EMBL/GenBank/DDBJ whole genome shotgun (WGS) entry which is preliminary data.</text>
</comment>
<protein>
    <submittedName>
        <fullName evidence="1">Uncharacterized protein</fullName>
    </submittedName>
</protein>
<dbReference type="EMBL" id="JASBNA010000006">
    <property type="protein sequence ID" value="KAK7690527.1"/>
    <property type="molecule type" value="Genomic_DNA"/>
</dbReference>
<reference evidence="1 2" key="1">
    <citation type="submission" date="2022-09" db="EMBL/GenBank/DDBJ databases">
        <authorList>
            <person name="Palmer J.M."/>
        </authorList>
    </citation>
    <scope>NUCLEOTIDE SEQUENCE [LARGE SCALE GENOMIC DNA]</scope>
    <source>
        <strain evidence="1 2">DSM 7382</strain>
    </source>
</reference>
<evidence type="ECO:0000313" key="2">
    <source>
        <dbReference type="Proteomes" id="UP001385951"/>
    </source>
</evidence>
<organism evidence="1 2">
    <name type="scientific">Cerrena zonata</name>
    <dbReference type="NCBI Taxonomy" id="2478898"/>
    <lineage>
        <taxon>Eukaryota</taxon>
        <taxon>Fungi</taxon>
        <taxon>Dikarya</taxon>
        <taxon>Basidiomycota</taxon>
        <taxon>Agaricomycotina</taxon>
        <taxon>Agaricomycetes</taxon>
        <taxon>Polyporales</taxon>
        <taxon>Cerrenaceae</taxon>
        <taxon>Cerrena</taxon>
    </lineage>
</organism>
<accession>A0AAW0GFQ4</accession>
<sequence length="164" mass="18401">MSTTEAIEVVNLARAFNIPSILPAAFYVCSRLSPKVLMEGIVYPDGRRSVLSPADLLRCWNGQQELDRRYAVALQDLRNVIAGDFCEDEDECSEAKKNHDEKEMCSTMGCCLASTSWLDEDLADEVTLCDCCTEARVSSWKEFRSDTWNALPEIFDLKDANEAS</sequence>
<proteinExistence type="predicted"/>
<name>A0AAW0GFQ4_9APHY</name>
<dbReference type="Proteomes" id="UP001385951">
    <property type="component" value="Unassembled WGS sequence"/>
</dbReference>
<evidence type="ECO:0000313" key="1">
    <source>
        <dbReference type="EMBL" id="KAK7690527.1"/>
    </source>
</evidence>